<evidence type="ECO:0000313" key="2">
    <source>
        <dbReference type="EMBL" id="VAV92402.1"/>
    </source>
</evidence>
<organism evidence="2">
    <name type="scientific">hydrothermal vent metagenome</name>
    <dbReference type="NCBI Taxonomy" id="652676"/>
    <lineage>
        <taxon>unclassified sequences</taxon>
        <taxon>metagenomes</taxon>
        <taxon>ecological metagenomes</taxon>
    </lineage>
</organism>
<dbReference type="InterPro" id="IPR043723">
    <property type="entry name" value="DUF5665"/>
</dbReference>
<keyword evidence="1" id="KW-1133">Transmembrane helix</keyword>
<dbReference type="Pfam" id="PF18910">
    <property type="entry name" value="DUF5665"/>
    <property type="match status" value="1"/>
</dbReference>
<feature type="transmembrane region" description="Helical" evidence="1">
    <location>
        <begin position="50"/>
        <end position="71"/>
    </location>
</feature>
<dbReference type="EMBL" id="UOEG01000090">
    <property type="protein sequence ID" value="VAV92402.1"/>
    <property type="molecule type" value="Genomic_DNA"/>
</dbReference>
<name>A0A3B0RKX9_9ZZZZ</name>
<protein>
    <submittedName>
        <fullName evidence="2">Uncharacterized protein</fullName>
    </submittedName>
</protein>
<gene>
    <name evidence="2" type="ORF">MNBD_ALPHA07-315</name>
</gene>
<evidence type="ECO:0000256" key="1">
    <source>
        <dbReference type="SAM" id="Phobius"/>
    </source>
</evidence>
<keyword evidence="1" id="KW-0472">Membrane</keyword>
<dbReference type="AlphaFoldDB" id="A0A3B0RKX9"/>
<keyword evidence="1" id="KW-0812">Transmembrane</keyword>
<reference evidence="2" key="1">
    <citation type="submission" date="2018-06" db="EMBL/GenBank/DDBJ databases">
        <authorList>
            <person name="Zhirakovskaya E."/>
        </authorList>
    </citation>
    <scope>NUCLEOTIDE SEQUENCE</scope>
</reference>
<accession>A0A3B0RKX9</accession>
<sequence length="97" mass="11242">MEQSDTNQGSLAKDEMAILAQELHQLNQHRFVKIHNSPLRLIMFQFFRGLAFGLGSVIGATILFSMLAWWLSQFEYMPIIGEWITQITEQVEKTQNQ</sequence>
<proteinExistence type="predicted"/>